<keyword evidence="1" id="KW-0812">Transmembrane</keyword>
<reference evidence="2 3" key="1">
    <citation type="submission" date="2012-11" db="EMBL/GenBank/DDBJ databases">
        <title>Whole genome sequence of Acidocella aminolytica 101 = DSM 11237.</title>
        <authorList>
            <person name="Azuma Y."/>
            <person name="Higashiura N."/>
            <person name="Hirakawa H."/>
            <person name="Matsushita K."/>
        </authorList>
    </citation>
    <scope>NUCLEOTIDE SEQUENCE [LARGE SCALE GENOMIC DNA]</scope>
    <source>
        <strain evidence="3">101 / DSM 11237</strain>
    </source>
</reference>
<protein>
    <submittedName>
        <fullName evidence="2">Uncharacterized protein</fullName>
    </submittedName>
</protein>
<sequence length="90" mass="9464">MAKAKSGKQKKIFSPFLVSLAALTGWAAVHEPANFTNPAIAGAWLLEALAVGLLVRATLAVLSPVVKLCGEMFQIITGKSRLHSHGDAEP</sequence>
<name>A0A0D6PEE5_9PROT</name>
<accession>A0A0D6PEE5</accession>
<dbReference type="AlphaFoldDB" id="A0A0D6PEE5"/>
<dbReference type="STRING" id="1120923.SAMN02746095_02035"/>
<gene>
    <name evidence="2" type="ORF">Aam_035_064</name>
</gene>
<organism evidence="2 3">
    <name type="scientific">Acidocella aminolytica 101 = DSM 11237</name>
    <dbReference type="NCBI Taxonomy" id="1120923"/>
    <lineage>
        <taxon>Bacteria</taxon>
        <taxon>Pseudomonadati</taxon>
        <taxon>Pseudomonadota</taxon>
        <taxon>Alphaproteobacteria</taxon>
        <taxon>Acetobacterales</taxon>
        <taxon>Acidocellaceae</taxon>
        <taxon>Acidocella</taxon>
    </lineage>
</organism>
<evidence type="ECO:0000256" key="1">
    <source>
        <dbReference type="SAM" id="Phobius"/>
    </source>
</evidence>
<keyword evidence="1" id="KW-0472">Membrane</keyword>
<keyword evidence="3" id="KW-1185">Reference proteome</keyword>
<evidence type="ECO:0000313" key="2">
    <source>
        <dbReference type="EMBL" id="GAN80057.1"/>
    </source>
</evidence>
<evidence type="ECO:0000313" key="3">
    <source>
        <dbReference type="Proteomes" id="UP000032668"/>
    </source>
</evidence>
<dbReference type="Proteomes" id="UP000032668">
    <property type="component" value="Unassembled WGS sequence"/>
</dbReference>
<comment type="caution">
    <text evidence="2">The sequence shown here is derived from an EMBL/GenBank/DDBJ whole genome shotgun (WGS) entry which is preliminary data.</text>
</comment>
<dbReference type="OrthoDB" id="9997028at2"/>
<keyword evidence="1" id="KW-1133">Transmembrane helix</keyword>
<feature type="transmembrane region" description="Helical" evidence="1">
    <location>
        <begin position="43"/>
        <end position="66"/>
    </location>
</feature>
<dbReference type="RefSeq" id="WP_048878477.1">
    <property type="nucleotide sequence ID" value="NZ_BANC01000035.1"/>
</dbReference>
<proteinExistence type="predicted"/>
<dbReference type="EMBL" id="BANC01000035">
    <property type="protein sequence ID" value="GAN80057.1"/>
    <property type="molecule type" value="Genomic_DNA"/>
</dbReference>